<reference evidence="6 7" key="1">
    <citation type="submission" date="2020-10" db="EMBL/GenBank/DDBJ databases">
        <title>Phylogeny of dyella-like bacteria.</title>
        <authorList>
            <person name="Fu J."/>
        </authorList>
    </citation>
    <scope>NUCLEOTIDE SEQUENCE [LARGE SCALE GENOMIC DNA]</scope>
    <source>
        <strain evidence="6 7">THG-B117</strain>
    </source>
</reference>
<dbReference type="PANTHER" id="PTHR37955">
    <property type="entry name" value="TELLURITE RESISTANCE PROTEIN TEHA"/>
    <property type="match status" value="1"/>
</dbReference>
<feature type="transmembrane region" description="Helical" evidence="5">
    <location>
        <begin position="78"/>
        <end position="99"/>
    </location>
</feature>
<evidence type="ECO:0000256" key="1">
    <source>
        <dbReference type="ARBA" id="ARBA00004141"/>
    </source>
</evidence>
<comment type="subcellular location">
    <subcellularLocation>
        <location evidence="1">Membrane</location>
        <topology evidence="1">Multi-pass membrane protein</topology>
    </subcellularLocation>
</comment>
<dbReference type="PANTHER" id="PTHR37955:SF1">
    <property type="entry name" value="DEP DOMAIN-CONTAINING PROTEIN"/>
    <property type="match status" value="1"/>
</dbReference>
<evidence type="ECO:0000313" key="6">
    <source>
        <dbReference type="EMBL" id="MBM7122112.1"/>
    </source>
</evidence>
<dbReference type="NCBIfam" id="NF008032">
    <property type="entry name" value="PRK10764.1"/>
    <property type="match status" value="1"/>
</dbReference>
<proteinExistence type="predicted"/>
<organism evidence="6 7">
    <name type="scientific">Dyella kyungheensis</name>
    <dbReference type="NCBI Taxonomy" id="1242174"/>
    <lineage>
        <taxon>Bacteria</taxon>
        <taxon>Pseudomonadati</taxon>
        <taxon>Pseudomonadota</taxon>
        <taxon>Gammaproteobacteria</taxon>
        <taxon>Lysobacterales</taxon>
        <taxon>Rhodanobacteraceae</taxon>
        <taxon>Dyella</taxon>
    </lineage>
</organism>
<feature type="transmembrane region" description="Helical" evidence="5">
    <location>
        <begin position="45"/>
        <end position="66"/>
    </location>
</feature>
<evidence type="ECO:0000256" key="5">
    <source>
        <dbReference type="SAM" id="Phobius"/>
    </source>
</evidence>
<feature type="transmembrane region" description="Helical" evidence="5">
    <location>
        <begin position="258"/>
        <end position="276"/>
    </location>
</feature>
<dbReference type="InterPro" id="IPR038665">
    <property type="entry name" value="Voltage-dep_anion_channel_sf"/>
</dbReference>
<dbReference type="Gene3D" id="1.50.10.150">
    <property type="entry name" value="Voltage-dependent anion channel"/>
    <property type="match status" value="1"/>
</dbReference>
<evidence type="ECO:0000313" key="7">
    <source>
        <dbReference type="Proteomes" id="UP001430065"/>
    </source>
</evidence>
<keyword evidence="3 5" id="KW-1133">Transmembrane helix</keyword>
<feature type="transmembrane region" description="Helical" evidence="5">
    <location>
        <begin position="7"/>
        <end position="25"/>
    </location>
</feature>
<dbReference type="RefSeq" id="WP_204636545.1">
    <property type="nucleotide sequence ID" value="NZ_JADIKC010000005.1"/>
</dbReference>
<protein>
    <submittedName>
        <fullName evidence="6">Dicarboxylate transporter/tellurite-resistance protein TehA</fullName>
    </submittedName>
</protein>
<dbReference type="Proteomes" id="UP001430065">
    <property type="component" value="Unassembled WGS sequence"/>
</dbReference>
<keyword evidence="4 5" id="KW-0472">Membrane</keyword>
<evidence type="ECO:0000256" key="3">
    <source>
        <dbReference type="ARBA" id="ARBA00022989"/>
    </source>
</evidence>
<dbReference type="InterPro" id="IPR039264">
    <property type="entry name" value="TehA"/>
</dbReference>
<feature type="transmembrane region" description="Helical" evidence="5">
    <location>
        <begin position="288"/>
        <end position="311"/>
    </location>
</feature>
<keyword evidence="2 5" id="KW-0812">Transmembrane</keyword>
<dbReference type="Pfam" id="PF03595">
    <property type="entry name" value="SLAC1"/>
    <property type="match status" value="1"/>
</dbReference>
<dbReference type="InterPro" id="IPR004695">
    <property type="entry name" value="SLAC1/Mae1/Ssu1/TehA"/>
</dbReference>
<accession>A0ABS2JUI0</accession>
<comment type="caution">
    <text evidence="6">The sequence shown here is derived from an EMBL/GenBank/DDBJ whole genome shotgun (WGS) entry which is preliminary data.</text>
</comment>
<evidence type="ECO:0000256" key="4">
    <source>
        <dbReference type="ARBA" id="ARBA00023136"/>
    </source>
</evidence>
<name>A0ABS2JUI0_9GAMM</name>
<dbReference type="EMBL" id="JADIKC010000005">
    <property type="protein sequence ID" value="MBM7122112.1"/>
    <property type="molecule type" value="Genomic_DNA"/>
</dbReference>
<sequence>MTRQHALPVIPASFFGIVLGLAGLGNAWRTAHRVWSLPPVVGESLLLLATLVWLTLVAFYVAKWIYAGQHARAELSHPVQCCFVGLIGVSGMLVAGALLPYSRSAALALFVVCVVYTVLFAVWRTGALWQGGREATHTTAVLYLPTVAGPFVTAAVASALGYADWGELAFGAGLFSWLAIESVLIHRLYTTEALPSPIRPTLGIQLAPPTVGAIAYLGISSGPPNLFVHALLGYGLLQALILIRLLPWIRAQPFSAGYWGFTFGLSALAGAPVRLIERGETGPLALLAPYLFIGANVIILAMALATLNLLARGKLLPPASPPVQPAPSAS</sequence>
<keyword evidence="7" id="KW-1185">Reference proteome</keyword>
<dbReference type="CDD" id="cd09324">
    <property type="entry name" value="TDT_TehA"/>
    <property type="match status" value="1"/>
</dbReference>
<gene>
    <name evidence="6" type="primary">tehA</name>
    <name evidence="6" type="ORF">ISP20_13185</name>
</gene>
<evidence type="ECO:0000256" key="2">
    <source>
        <dbReference type="ARBA" id="ARBA00022692"/>
    </source>
</evidence>
<dbReference type="InterPro" id="IPR052951">
    <property type="entry name" value="Tellurite_res_ion_channel"/>
</dbReference>
<feature type="transmembrane region" description="Helical" evidence="5">
    <location>
        <begin position="226"/>
        <end position="246"/>
    </location>
</feature>
<feature type="transmembrane region" description="Helical" evidence="5">
    <location>
        <begin position="141"/>
        <end position="162"/>
    </location>
</feature>
<feature type="transmembrane region" description="Helical" evidence="5">
    <location>
        <begin position="105"/>
        <end position="129"/>
    </location>
</feature>